<dbReference type="InterPro" id="IPR011008">
    <property type="entry name" value="Dimeric_a/b-barrel"/>
</dbReference>
<dbReference type="Pfam" id="PF07110">
    <property type="entry name" value="EthD"/>
    <property type="match status" value="1"/>
</dbReference>
<dbReference type="EMBL" id="BSTI01000030">
    <property type="protein sequence ID" value="GLY71028.1"/>
    <property type="molecule type" value="Genomic_DNA"/>
</dbReference>
<dbReference type="InterPro" id="IPR009799">
    <property type="entry name" value="EthD_dom"/>
</dbReference>
<protein>
    <recommendedName>
        <fullName evidence="1">EthD domain-containing protein</fullName>
    </recommendedName>
</protein>
<dbReference type="GO" id="GO:0016491">
    <property type="term" value="F:oxidoreductase activity"/>
    <property type="evidence" value="ECO:0007669"/>
    <property type="project" value="InterPro"/>
</dbReference>
<gene>
    <name evidence="2" type="ORF">Atai01_76470</name>
</gene>
<dbReference type="RefSeq" id="WP_285490558.1">
    <property type="nucleotide sequence ID" value="NZ_BSTI01000030.1"/>
</dbReference>
<organism evidence="2 3">
    <name type="scientific">Amycolatopsis taiwanensis</name>
    <dbReference type="NCBI Taxonomy" id="342230"/>
    <lineage>
        <taxon>Bacteria</taxon>
        <taxon>Bacillati</taxon>
        <taxon>Actinomycetota</taxon>
        <taxon>Actinomycetes</taxon>
        <taxon>Pseudonocardiales</taxon>
        <taxon>Pseudonocardiaceae</taxon>
        <taxon>Amycolatopsis</taxon>
    </lineage>
</organism>
<keyword evidence="3" id="KW-1185">Reference proteome</keyword>
<proteinExistence type="predicted"/>
<feature type="domain" description="EthD" evidence="1">
    <location>
        <begin position="26"/>
        <end position="93"/>
    </location>
</feature>
<dbReference type="NCBIfam" id="TIGR02118">
    <property type="entry name" value="EthD family reductase"/>
    <property type="match status" value="1"/>
</dbReference>
<reference evidence="2" key="1">
    <citation type="submission" date="2023-03" db="EMBL/GenBank/DDBJ databases">
        <title>Amycolatopsis taiwanensis NBRC 103393.</title>
        <authorList>
            <person name="Ichikawa N."/>
            <person name="Sato H."/>
            <person name="Tonouchi N."/>
        </authorList>
    </citation>
    <scope>NUCLEOTIDE SEQUENCE</scope>
    <source>
        <strain evidence="2">NBRC 103393</strain>
    </source>
</reference>
<dbReference type="Proteomes" id="UP001165136">
    <property type="component" value="Unassembled WGS sequence"/>
</dbReference>
<accession>A0A9W6R853</accession>
<sequence length="113" mass="12673">MTATADPAGKQMARLIVMYDTPSDIDAFERHYNDVHIPLAKQYPGLRRYTRSYKPAAVIGEPCYMVVMLDWDDMPALEAALGSEIGQRTAEDATANLTRYGTFRGMILQLDEV</sequence>
<dbReference type="AlphaFoldDB" id="A0A9W6R853"/>
<dbReference type="SUPFAM" id="SSF54909">
    <property type="entry name" value="Dimeric alpha+beta barrel"/>
    <property type="match status" value="1"/>
</dbReference>
<dbReference type="Gene3D" id="3.30.70.100">
    <property type="match status" value="1"/>
</dbReference>
<evidence type="ECO:0000259" key="1">
    <source>
        <dbReference type="Pfam" id="PF07110"/>
    </source>
</evidence>
<evidence type="ECO:0000313" key="3">
    <source>
        <dbReference type="Proteomes" id="UP001165136"/>
    </source>
</evidence>
<evidence type="ECO:0000313" key="2">
    <source>
        <dbReference type="EMBL" id="GLY71028.1"/>
    </source>
</evidence>
<name>A0A9W6R853_9PSEU</name>
<comment type="caution">
    <text evidence="2">The sequence shown here is derived from an EMBL/GenBank/DDBJ whole genome shotgun (WGS) entry which is preliminary data.</text>
</comment>